<dbReference type="SUPFAM" id="SSF47384">
    <property type="entry name" value="Homodimeric domain of signal transducing histidine kinase"/>
    <property type="match status" value="1"/>
</dbReference>
<dbReference type="InterPro" id="IPR011006">
    <property type="entry name" value="CheY-like_superfamily"/>
</dbReference>
<evidence type="ECO:0000259" key="12">
    <source>
        <dbReference type="PROSITE" id="PS50109"/>
    </source>
</evidence>
<dbReference type="PROSITE" id="PS50110">
    <property type="entry name" value="RESPONSE_REGULATORY"/>
    <property type="match status" value="1"/>
</dbReference>
<dbReference type="PROSITE" id="PS50109">
    <property type="entry name" value="HIS_KIN"/>
    <property type="match status" value="1"/>
</dbReference>
<gene>
    <name evidence="14" type="ORF">BDA99DRAFT_496416</name>
</gene>
<dbReference type="InterPro" id="IPR005467">
    <property type="entry name" value="His_kinase_dom"/>
</dbReference>
<feature type="domain" description="Protein kinase" evidence="11">
    <location>
        <begin position="42"/>
        <end position="371"/>
    </location>
</feature>
<evidence type="ECO:0000256" key="10">
    <source>
        <dbReference type="SAM" id="MobiDB-lite"/>
    </source>
</evidence>
<dbReference type="CDD" id="cd17546">
    <property type="entry name" value="REC_hyHK_CKI1_RcsC-like"/>
    <property type="match status" value="1"/>
</dbReference>
<dbReference type="Pfam" id="PF00512">
    <property type="entry name" value="HisKA"/>
    <property type="match status" value="1"/>
</dbReference>
<feature type="domain" description="Histidine kinase" evidence="12">
    <location>
        <begin position="1794"/>
        <end position="2025"/>
    </location>
</feature>
<evidence type="ECO:0000256" key="1">
    <source>
        <dbReference type="ARBA" id="ARBA00000085"/>
    </source>
</evidence>
<evidence type="ECO:0000313" key="14">
    <source>
        <dbReference type="EMBL" id="KAI9275768.1"/>
    </source>
</evidence>
<evidence type="ECO:0000259" key="11">
    <source>
        <dbReference type="PROSITE" id="PS50011"/>
    </source>
</evidence>
<dbReference type="SMART" id="SM00220">
    <property type="entry name" value="S_TKc"/>
    <property type="match status" value="1"/>
</dbReference>
<evidence type="ECO:0000256" key="9">
    <source>
        <dbReference type="PROSITE-ProRule" id="PRU00169"/>
    </source>
</evidence>
<dbReference type="SUPFAM" id="SSF55874">
    <property type="entry name" value="ATPase domain of HSP90 chaperone/DNA topoisomerase II/histidine kinase"/>
    <property type="match status" value="1"/>
</dbReference>
<accession>A0AAD5PKN9</accession>
<comment type="catalytic activity">
    <reaction evidence="1">
        <text>ATP + protein L-histidine = ADP + protein N-phospho-L-histidine.</text>
        <dbReference type="EC" id="2.7.13.3"/>
    </reaction>
</comment>
<dbReference type="Pfam" id="PF02518">
    <property type="entry name" value="HATPase_c"/>
    <property type="match status" value="1"/>
</dbReference>
<name>A0AAD5PKN9_9FUNG</name>
<dbReference type="Proteomes" id="UP001209540">
    <property type="component" value="Unassembled WGS sequence"/>
</dbReference>
<dbReference type="CDD" id="cd16922">
    <property type="entry name" value="HATPase_EvgS-ArcB-TorS-like"/>
    <property type="match status" value="1"/>
</dbReference>
<evidence type="ECO:0000256" key="4">
    <source>
        <dbReference type="ARBA" id="ARBA00022679"/>
    </source>
</evidence>
<dbReference type="SUPFAM" id="SSF52540">
    <property type="entry name" value="P-loop containing nucleoside triphosphate hydrolases"/>
    <property type="match status" value="1"/>
</dbReference>
<evidence type="ECO:0000313" key="15">
    <source>
        <dbReference type="Proteomes" id="UP001209540"/>
    </source>
</evidence>
<reference evidence="14" key="1">
    <citation type="journal article" date="2022" name="IScience">
        <title>Evolution of zygomycete secretomes and the origins of terrestrial fungal ecologies.</title>
        <authorList>
            <person name="Chang Y."/>
            <person name="Wang Y."/>
            <person name="Mondo S."/>
            <person name="Ahrendt S."/>
            <person name="Andreopoulos W."/>
            <person name="Barry K."/>
            <person name="Beard J."/>
            <person name="Benny G.L."/>
            <person name="Blankenship S."/>
            <person name="Bonito G."/>
            <person name="Cuomo C."/>
            <person name="Desiro A."/>
            <person name="Gervers K.A."/>
            <person name="Hundley H."/>
            <person name="Kuo A."/>
            <person name="LaButti K."/>
            <person name="Lang B.F."/>
            <person name="Lipzen A."/>
            <person name="O'Donnell K."/>
            <person name="Pangilinan J."/>
            <person name="Reynolds N."/>
            <person name="Sandor L."/>
            <person name="Smith M.E."/>
            <person name="Tsang A."/>
            <person name="Grigoriev I.V."/>
            <person name="Stajich J.E."/>
            <person name="Spatafora J.W."/>
        </authorList>
    </citation>
    <scope>NUCLEOTIDE SEQUENCE</scope>
    <source>
        <strain evidence="14">RSA 2281</strain>
    </source>
</reference>
<dbReference type="InterPro" id="IPR004358">
    <property type="entry name" value="Sig_transdc_His_kin-like_C"/>
</dbReference>
<dbReference type="PRINTS" id="PR00344">
    <property type="entry name" value="BCTRLSENSOR"/>
</dbReference>
<dbReference type="GO" id="GO:0005524">
    <property type="term" value="F:ATP binding"/>
    <property type="evidence" value="ECO:0007669"/>
    <property type="project" value="UniProtKB-KW"/>
</dbReference>
<dbReference type="InterPro" id="IPR036890">
    <property type="entry name" value="HATPase_C_sf"/>
</dbReference>
<dbReference type="InterPro" id="IPR011009">
    <property type="entry name" value="Kinase-like_dom_sf"/>
</dbReference>
<dbReference type="Gene3D" id="3.30.450.40">
    <property type="match status" value="1"/>
</dbReference>
<dbReference type="InterPro" id="IPR036097">
    <property type="entry name" value="HisK_dim/P_sf"/>
</dbReference>
<feature type="region of interest" description="Disordered" evidence="10">
    <location>
        <begin position="2146"/>
        <end position="2175"/>
    </location>
</feature>
<keyword evidence="4" id="KW-0808">Transferase</keyword>
<dbReference type="Gene3D" id="3.30.565.10">
    <property type="entry name" value="Histidine kinase-like ATPase, C-terminal domain"/>
    <property type="match status" value="1"/>
</dbReference>
<evidence type="ECO:0000259" key="13">
    <source>
        <dbReference type="PROSITE" id="PS50110"/>
    </source>
</evidence>
<dbReference type="InterPro" id="IPR000719">
    <property type="entry name" value="Prot_kinase_dom"/>
</dbReference>
<feature type="domain" description="Response regulatory" evidence="13">
    <location>
        <begin position="2257"/>
        <end position="2380"/>
    </location>
</feature>
<dbReference type="PANTHER" id="PTHR45339:SF5">
    <property type="entry name" value="HISTIDINE KINASE"/>
    <property type="match status" value="1"/>
</dbReference>
<evidence type="ECO:0000256" key="8">
    <source>
        <dbReference type="ARBA" id="ARBA00023012"/>
    </source>
</evidence>
<dbReference type="Gene3D" id="3.40.50.2300">
    <property type="match status" value="1"/>
</dbReference>
<dbReference type="InterPro" id="IPR003594">
    <property type="entry name" value="HATPase_dom"/>
</dbReference>
<dbReference type="SMART" id="SM00388">
    <property type="entry name" value="HisKA"/>
    <property type="match status" value="1"/>
</dbReference>
<comment type="caution">
    <text evidence="14">The sequence shown here is derived from an EMBL/GenBank/DDBJ whole genome shotgun (WGS) entry which is preliminary data.</text>
</comment>
<dbReference type="SMART" id="SM00065">
    <property type="entry name" value="GAF"/>
    <property type="match status" value="1"/>
</dbReference>
<dbReference type="Gene3D" id="1.10.287.130">
    <property type="match status" value="1"/>
</dbReference>
<reference evidence="14" key="2">
    <citation type="submission" date="2023-02" db="EMBL/GenBank/DDBJ databases">
        <authorList>
            <consortium name="DOE Joint Genome Institute"/>
            <person name="Mondo S.J."/>
            <person name="Chang Y."/>
            <person name="Wang Y."/>
            <person name="Ahrendt S."/>
            <person name="Andreopoulos W."/>
            <person name="Barry K."/>
            <person name="Beard J."/>
            <person name="Benny G.L."/>
            <person name="Blankenship S."/>
            <person name="Bonito G."/>
            <person name="Cuomo C."/>
            <person name="Desiro A."/>
            <person name="Gervers K.A."/>
            <person name="Hundley H."/>
            <person name="Kuo A."/>
            <person name="LaButti K."/>
            <person name="Lang B.F."/>
            <person name="Lipzen A."/>
            <person name="O'Donnell K."/>
            <person name="Pangilinan J."/>
            <person name="Reynolds N."/>
            <person name="Sandor L."/>
            <person name="Smith M.W."/>
            <person name="Tsang A."/>
            <person name="Grigoriev I.V."/>
            <person name="Stajich J.E."/>
            <person name="Spatafora J.W."/>
        </authorList>
    </citation>
    <scope>NUCLEOTIDE SEQUENCE</scope>
    <source>
        <strain evidence="14">RSA 2281</strain>
    </source>
</reference>
<feature type="compositionally biased region" description="Polar residues" evidence="10">
    <location>
        <begin position="2146"/>
        <end position="2168"/>
    </location>
</feature>
<evidence type="ECO:0000256" key="3">
    <source>
        <dbReference type="ARBA" id="ARBA00022553"/>
    </source>
</evidence>
<keyword evidence="7" id="KW-0067">ATP-binding</keyword>
<dbReference type="Pfam" id="PF00072">
    <property type="entry name" value="Response_reg"/>
    <property type="match status" value="1"/>
</dbReference>
<evidence type="ECO:0000256" key="2">
    <source>
        <dbReference type="ARBA" id="ARBA00012438"/>
    </source>
</evidence>
<evidence type="ECO:0000256" key="5">
    <source>
        <dbReference type="ARBA" id="ARBA00022741"/>
    </source>
</evidence>
<keyword evidence="6" id="KW-0418">Kinase</keyword>
<dbReference type="EMBL" id="JAIXMP010000003">
    <property type="protein sequence ID" value="KAI9275768.1"/>
    <property type="molecule type" value="Genomic_DNA"/>
</dbReference>
<dbReference type="Pfam" id="PF01590">
    <property type="entry name" value="GAF"/>
    <property type="match status" value="1"/>
</dbReference>
<dbReference type="SMART" id="SM00448">
    <property type="entry name" value="REC"/>
    <property type="match status" value="1"/>
</dbReference>
<feature type="modified residue" description="4-aspartylphosphate" evidence="9">
    <location>
        <position position="2309"/>
    </location>
</feature>
<dbReference type="Pfam" id="PF13191">
    <property type="entry name" value="AAA_16"/>
    <property type="match status" value="1"/>
</dbReference>
<dbReference type="SMART" id="SM00387">
    <property type="entry name" value="HATPase_c"/>
    <property type="match status" value="1"/>
</dbReference>
<dbReference type="Gene3D" id="1.10.510.10">
    <property type="entry name" value="Transferase(Phosphotransferase) domain 1"/>
    <property type="match status" value="1"/>
</dbReference>
<sequence length="2381" mass="268783">MSIDGSVTTSLSLPDWGVSNNIPLSSNILHFHIPDYHFRSNNLVTSSLSSNELTFVVRGYKISTKTRVVAKVTKNTSSLEREYYITKRLYDLPEGSSFIVRPLQYDTLASGLRVAIYADESCDTDNSDISTPNAVYGDDSASTSTTTIRPSARFNEQKYSSSENVIPEDDYSNFDTQIMATPHSAAIPTYDLITFLRFTIKAISCIQYIHRQNALHEQISINSFQWSGQDKDPVKLWNFGTGIKNLNTYFSTNEWRKATQNKELSLLLENMLIYISPEKTGRTAYIPDHRSDIYSLGIVFFIMLTTRNPFDGNGPLKLLHTILSHKVPLAHEFRLDCPVMLSRIIEKMTNKAPDDRYNSAHGVQADLQELLDRILYTYESNNIGFDISEFPLGQHDVASIFTLPKTVYGRQGTISRMNEIIEQFTTLYKSSHIHTQYIESLRSSTKSTTNSNSTSNNGYDFTTAASNKPSIGIETSTISSSGISSPTFASSIMEDIDGLYRMKKSKTVIVSLYGPGGIGKSTLLNVVHATAREKGYIASIKFDATHKVPYNGILQILSQLLQQILSEPKTIIKRFNEHFKKYLGSQICNINLLIDYVPELVPLLDSMAISNEDRVVTSGSIYMENDEKRKKFVSLLIGIFHSITHWHMTTLFLDDLHHSDDNSLELLGFLVKTSKIKLLMFISYREQEVTPKLAKLLEEGALNVQSLEAEAFDMESIVDFLCDALHRTKDTNYAILQPFANTLMEKTGGSPFYVTHFVQAMESKKYIYFNWSTNQWDFDLEKIQERTQYFLPTENHKLDIWFMVNRLRELSANCQEILKWASFFGNTFSWTTLKNVMLFHNEMKKNLSFNDVAKVNIKHVGNLDDLTSELMIVLREGYFIQIGTDEFKWAHDRIIQSATELADTQTRCNIHLTIARYLIKDPNSNIFIIASHLMKCIDDAKKSDNRGALRNVLIEAGNRNQTSGAHDVAFANYQAAIELGDHSIEWGDTNYTETLNLYTNTAALSWIVGQPCEVTEMLLGIVLQNSRSPSDRLNAYRVQSKYFFGRQEPEKGRETLINSLEKLGVQECSVPISTDTQLQQEMDRKLEQEIKGIGKDIIINMESCNDTLITGIMTVFEELCTLAYWSGKNIEMCYYGVQILKMTLKYGICAASVAGFNFTALHYVLSYNNYEFAEELGSIALALLDKVGTNYVRGRAYFQYAVLVLRWRHHFQDALEYFEAGASLSLSAGDRIYTTFNRAYRLLILFGVSGDITNVLHEAEIAYEDIYTWSASDECNMLIMSIIRACKALQGHTYIFTPNVFDGDDGFNDTHFVKESHHEASNADLALGWYATFKLIAQVLYGHTDAAIETGFSVLDAICQHVCQRSSRLMLYYFSLALVEKLRHIHLDPQMRMKYIQQLQYNQDILLEWSTHGSINSSMFNSLIQAEMITLSESPDILQACHLYEDAINQARDGGWFIHMCVAQEYALAYYLQIGMNNVAYGCFRKAIDLYATHGSYGKVHHLHTKYDHIFNNFNDSRVRHDIGVQTDIYPFLSTQTGWNNPSYDINTNYVTDNTASKFHDHQEEDEQPVTELMVENLITKLDALDLISIFKSSQVMSSSETELQNLITAFLTIIFENTGAESGSIIIKNDSHHIWAYRNRNEEIKTFDPPLPLSGGDTFLPTRIVYHTINTGETMFIHNVEEDVRFAVGSWVGEAGRKSVICIPIKHKGILVGCLIIEGPVGIFTQRHVILLNMLCQQMGISITNAFLFKSVQCVTTANTRMIEKQKQALEEARISKEEAVKATKLREIFLANMSHEIRTPFAGFYGMISLLSETQLDDEQRDLVKTAKESCEVLLQIIDDLLNFSKLEAGKVTLDLTPVIVEDLIVDVIEILVATALQKQLIVSYSVAADVPIVVMADANRLRQILMNLLGNAIKFTHTGTIKLQCSVKKHALATKKNKSSTDGNVKLLFEVVDTGIGISEEQRKVLFVPFSQVDGSTTRKYGGTGLGLSICCQLIKLMSGQIDVSSKVDEGSTFFFTIDVCPDIVKSSIRDETTVTMLKELKKDTRVLIVSKDLSIIQMIQQLLLGINVDSADSIKALADYASEPNNYTAVILGLFLTSDPRFAEWSAHLEKIMDRTRCLIVMHYPGSSLAAATRLQQQQQFNKSTNGGNHGGSVTLTSSNSTSPDLPIPRDPLGQQAVVRITYPVRRHTLLQILVDTIHDINNRSFDQQQSSIITSETPTPSSRRHLQRFHSIENVSVTLFTPHEQEIFSSIHILIAEDNPVAQKLLFKQLIRFGFQVDCASNGLEAVEAFTNHPIGYYKIGFFDHHMPKCNGLEAAKQVRRIEVEKQYGIRLPIFALTADIQASARNACLNAGMDGYLTKPLNQKILVETLRCYCK</sequence>
<dbReference type="InterPro" id="IPR027417">
    <property type="entry name" value="P-loop_NTPase"/>
</dbReference>
<dbReference type="CDD" id="cd00082">
    <property type="entry name" value="HisKA"/>
    <property type="match status" value="1"/>
</dbReference>
<protein>
    <recommendedName>
        <fullName evidence="2">histidine kinase</fullName>
        <ecNumber evidence="2">2.7.13.3</ecNumber>
    </recommendedName>
</protein>
<proteinExistence type="predicted"/>
<keyword evidence="15" id="KW-1185">Reference proteome</keyword>
<dbReference type="SUPFAM" id="SSF52172">
    <property type="entry name" value="CheY-like"/>
    <property type="match status" value="1"/>
</dbReference>
<dbReference type="InterPro" id="IPR001789">
    <property type="entry name" value="Sig_transdc_resp-reg_receiver"/>
</dbReference>
<dbReference type="Gene3D" id="3.40.50.300">
    <property type="entry name" value="P-loop containing nucleotide triphosphate hydrolases"/>
    <property type="match status" value="1"/>
</dbReference>
<dbReference type="EC" id="2.7.13.3" evidence="2"/>
<dbReference type="SUPFAM" id="SSF55781">
    <property type="entry name" value="GAF domain-like"/>
    <property type="match status" value="1"/>
</dbReference>
<evidence type="ECO:0000256" key="6">
    <source>
        <dbReference type="ARBA" id="ARBA00022777"/>
    </source>
</evidence>
<dbReference type="SUPFAM" id="SSF56112">
    <property type="entry name" value="Protein kinase-like (PK-like)"/>
    <property type="match status" value="1"/>
</dbReference>
<keyword evidence="5" id="KW-0547">Nucleotide-binding</keyword>
<keyword evidence="3 9" id="KW-0597">Phosphoprotein</keyword>
<dbReference type="FunFam" id="1.10.287.130:FF:000002">
    <property type="entry name" value="Two-component osmosensing histidine kinase"/>
    <property type="match status" value="1"/>
</dbReference>
<dbReference type="InterPro" id="IPR003018">
    <property type="entry name" value="GAF"/>
</dbReference>
<keyword evidence="8" id="KW-0902">Two-component regulatory system</keyword>
<dbReference type="PROSITE" id="PS50011">
    <property type="entry name" value="PROTEIN_KINASE_DOM"/>
    <property type="match status" value="1"/>
</dbReference>
<dbReference type="PANTHER" id="PTHR45339">
    <property type="entry name" value="HYBRID SIGNAL TRANSDUCTION HISTIDINE KINASE J"/>
    <property type="match status" value="1"/>
</dbReference>
<dbReference type="FunFam" id="3.30.565.10:FF:000010">
    <property type="entry name" value="Sensor histidine kinase RcsC"/>
    <property type="match status" value="1"/>
</dbReference>
<organism evidence="14 15">
    <name type="scientific">Phascolomyces articulosus</name>
    <dbReference type="NCBI Taxonomy" id="60185"/>
    <lineage>
        <taxon>Eukaryota</taxon>
        <taxon>Fungi</taxon>
        <taxon>Fungi incertae sedis</taxon>
        <taxon>Mucoromycota</taxon>
        <taxon>Mucoromycotina</taxon>
        <taxon>Mucoromycetes</taxon>
        <taxon>Mucorales</taxon>
        <taxon>Lichtheimiaceae</taxon>
        <taxon>Phascolomyces</taxon>
    </lineage>
</organism>
<dbReference type="InterPro" id="IPR029016">
    <property type="entry name" value="GAF-like_dom_sf"/>
</dbReference>
<evidence type="ECO:0000256" key="7">
    <source>
        <dbReference type="ARBA" id="ARBA00022840"/>
    </source>
</evidence>
<dbReference type="InterPro" id="IPR003661">
    <property type="entry name" value="HisK_dim/P_dom"/>
</dbReference>
<dbReference type="InterPro" id="IPR041664">
    <property type="entry name" value="AAA_16"/>
</dbReference>
<dbReference type="GO" id="GO:0000155">
    <property type="term" value="F:phosphorelay sensor kinase activity"/>
    <property type="evidence" value="ECO:0007669"/>
    <property type="project" value="InterPro"/>
</dbReference>